<comment type="caution">
    <text evidence="2">The sequence shown here is derived from an EMBL/GenBank/DDBJ whole genome shotgun (WGS) entry which is preliminary data.</text>
</comment>
<gene>
    <name evidence="2" type="ORF">RI543_002889</name>
</gene>
<dbReference type="AlphaFoldDB" id="A0AAN7WQK3"/>
<name>A0AAN7WQK3_9SACH</name>
<proteinExistence type="predicted"/>
<keyword evidence="3" id="KW-1185">Reference proteome</keyword>
<dbReference type="PANTHER" id="PTHR21193:SF3">
    <property type="entry name" value="OXIDOREDUCTASE-LIKE DOMAIN-CONTAINING PROTEIN 1"/>
    <property type="match status" value="1"/>
</dbReference>
<dbReference type="EMBL" id="JAWIZZ010000046">
    <property type="protein sequence ID" value="KAK5779767.1"/>
    <property type="molecule type" value="Genomic_DNA"/>
</dbReference>
<feature type="domain" description="Oxidoreductase-like" evidence="1">
    <location>
        <begin position="72"/>
        <end position="114"/>
    </location>
</feature>
<evidence type="ECO:0000313" key="2">
    <source>
        <dbReference type="EMBL" id="KAK5779767.1"/>
    </source>
</evidence>
<accession>A0AAN7WQK3</accession>
<evidence type="ECO:0000259" key="1">
    <source>
        <dbReference type="Pfam" id="PF09791"/>
    </source>
</evidence>
<dbReference type="PANTHER" id="PTHR21193">
    <property type="entry name" value="OXIDOREDUCTASE-LIKE DOMAIN-CONTAINING PROTEIN 1"/>
    <property type="match status" value="1"/>
</dbReference>
<organism evidence="2 3">
    <name type="scientific">Arxiozyma heterogenica</name>
    <dbReference type="NCBI Taxonomy" id="278026"/>
    <lineage>
        <taxon>Eukaryota</taxon>
        <taxon>Fungi</taxon>
        <taxon>Dikarya</taxon>
        <taxon>Ascomycota</taxon>
        <taxon>Saccharomycotina</taxon>
        <taxon>Saccharomycetes</taxon>
        <taxon>Saccharomycetales</taxon>
        <taxon>Saccharomycetaceae</taxon>
        <taxon>Arxiozyma</taxon>
    </lineage>
</organism>
<dbReference type="InterPro" id="IPR039251">
    <property type="entry name" value="OXLD1"/>
</dbReference>
<reference evidence="3" key="1">
    <citation type="submission" date="2023-07" db="EMBL/GenBank/DDBJ databases">
        <title>A draft genome of Kazachstania heterogenica Y-27499.</title>
        <authorList>
            <person name="Donic C."/>
            <person name="Kralova J.S."/>
            <person name="Fidel L."/>
            <person name="Ben-Dor S."/>
            <person name="Jung S."/>
        </authorList>
    </citation>
    <scope>NUCLEOTIDE SEQUENCE [LARGE SCALE GENOMIC DNA]</scope>
    <source>
        <strain evidence="3">Y27499</strain>
    </source>
</reference>
<dbReference type="GO" id="GO:0005739">
    <property type="term" value="C:mitochondrion"/>
    <property type="evidence" value="ECO:0007669"/>
    <property type="project" value="TreeGrafter"/>
</dbReference>
<dbReference type="Pfam" id="PF09791">
    <property type="entry name" value="Oxidored-like"/>
    <property type="match status" value="1"/>
</dbReference>
<dbReference type="Proteomes" id="UP001306508">
    <property type="component" value="Unassembled WGS sequence"/>
</dbReference>
<protein>
    <recommendedName>
        <fullName evidence="1">Oxidoreductase-like domain-containing protein</fullName>
    </recommendedName>
</protein>
<sequence length="240" mass="28064">MILSRYFYKMISKQYYRSLMTFEGQVAVGGTNQVPAEEKISTIFGNSIKGKSSLKPSKSTSRYIVNADYRIIAGVKVPNRPKEPDNCCMSGCVNCVWEYYNEDLRHWQQRRRAAIKEISNTNDVWPEDWDPPLNSLPIKNLPKTLHPTKLKIEKQESDNKIIDSKLQSLKQLFPSRNTSLPQSVIEAKRRNQLKKQQQQAETDEGWSDVPIYIRVFAQFERKKRLQKQKEKLERRAQEIV</sequence>
<dbReference type="InterPro" id="IPR019180">
    <property type="entry name" value="Oxidoreductase-like_N"/>
</dbReference>
<evidence type="ECO:0000313" key="3">
    <source>
        <dbReference type="Proteomes" id="UP001306508"/>
    </source>
</evidence>